<feature type="domain" description="Fimbrial adhesin MrpH C-terminal" evidence="1">
    <location>
        <begin position="217"/>
        <end position="319"/>
    </location>
</feature>
<gene>
    <name evidence="2" type="ORF">GP711_20610</name>
</gene>
<dbReference type="Gene3D" id="2.60.40.1090">
    <property type="entry name" value="Fimbrial-type adhesion domain"/>
    <property type="match status" value="1"/>
</dbReference>
<accession>A0A6D0GCA1</accession>
<protein>
    <recommendedName>
        <fullName evidence="1">Fimbrial adhesin MrpH C-terminal domain-containing protein</fullName>
    </recommendedName>
</protein>
<reference evidence="2 3" key="1">
    <citation type="submission" date="2019-10" db="EMBL/GenBank/DDBJ databases">
        <title>Antimicrobial-resistant enteric bacteria are widely distributed amongst people, animals and the environment in northern Tanzania.</title>
        <authorList>
            <person name="Subbiah M."/>
            <person name="Call D.R."/>
        </authorList>
    </citation>
    <scope>NUCLEOTIDE SEQUENCE [LARGE SCALE GENOMIC DNA]</scope>
    <source>
        <strain evidence="2 3">TzEc067</strain>
    </source>
</reference>
<dbReference type="GO" id="GO:0007155">
    <property type="term" value="P:cell adhesion"/>
    <property type="evidence" value="ECO:0007669"/>
    <property type="project" value="InterPro"/>
</dbReference>
<name>A0A6D0GCA1_ECOLX</name>
<dbReference type="RefSeq" id="WP_157702664.1">
    <property type="nucleotide sequence ID" value="NZ_WSGM01000015.1"/>
</dbReference>
<dbReference type="InterPro" id="IPR036937">
    <property type="entry name" value="Adhesion_dom_fimbrial_sf"/>
</dbReference>
<evidence type="ECO:0000259" key="1">
    <source>
        <dbReference type="Pfam" id="PF24223"/>
    </source>
</evidence>
<dbReference type="InterPro" id="IPR057010">
    <property type="entry name" value="MrpH_C"/>
</dbReference>
<dbReference type="AlphaFoldDB" id="A0A6D0GCA1"/>
<dbReference type="EMBL" id="WSGM01000015">
    <property type="protein sequence ID" value="KAE9728698.1"/>
    <property type="molecule type" value="Genomic_DNA"/>
</dbReference>
<evidence type="ECO:0000313" key="2">
    <source>
        <dbReference type="EMBL" id="KAE9728698.1"/>
    </source>
</evidence>
<proteinExistence type="predicted"/>
<dbReference type="Proteomes" id="UP000437875">
    <property type="component" value="Unassembled WGS sequence"/>
</dbReference>
<sequence length="327" mass="35976">MGIKIKYFFVALLFLHFKSMGGYFYCNMLWLNKNLPQINSISADVDGNISLDIPLSISSGGISQATHVATNIPDNTRLNNVKGTYRRWFQFPSDWQKSPDGLKYKITSTYDDAFSQTPGFRTVVTPLLNKSWSGAICSTKEIDFPSETNGNFTLHIDRASAFPGRYNLQLPIKSAIEENKGYFEGQDDNGWRNYATIMKSYPVIDTKNISIDVRSKCNVSTNNIIIDYGNINANDALAGIKKNVSFNISCSAPTRVQLDINGGNVDRNKTSCGDGICTLNFSSGKASETLTLLSAGSKTVIIESLFKTNKITAGAFSGALIVKMELL</sequence>
<dbReference type="GO" id="GO:0009289">
    <property type="term" value="C:pilus"/>
    <property type="evidence" value="ECO:0007669"/>
    <property type="project" value="InterPro"/>
</dbReference>
<comment type="caution">
    <text evidence="2">The sequence shown here is derived from an EMBL/GenBank/DDBJ whole genome shotgun (WGS) entry which is preliminary data.</text>
</comment>
<organism evidence="2 3">
    <name type="scientific">Escherichia coli</name>
    <dbReference type="NCBI Taxonomy" id="562"/>
    <lineage>
        <taxon>Bacteria</taxon>
        <taxon>Pseudomonadati</taxon>
        <taxon>Pseudomonadota</taxon>
        <taxon>Gammaproteobacteria</taxon>
        <taxon>Enterobacterales</taxon>
        <taxon>Enterobacteriaceae</taxon>
        <taxon>Escherichia</taxon>
    </lineage>
</organism>
<evidence type="ECO:0000313" key="3">
    <source>
        <dbReference type="Proteomes" id="UP000437875"/>
    </source>
</evidence>
<dbReference type="Pfam" id="PF24223">
    <property type="entry name" value="MrpH_C"/>
    <property type="match status" value="1"/>
</dbReference>